<dbReference type="GO" id="GO:0016709">
    <property type="term" value="F:oxidoreductase activity, acting on paired donors, with incorporation or reduction of molecular oxygen, NAD(P)H as one donor, and incorporation of one atom of oxygen"/>
    <property type="evidence" value="ECO:0007669"/>
    <property type="project" value="UniProtKB-ARBA"/>
</dbReference>
<evidence type="ECO:0000259" key="5">
    <source>
        <dbReference type="Pfam" id="PF01494"/>
    </source>
</evidence>
<reference evidence="8" key="1">
    <citation type="journal article" date="2014" name="Genome Announc.">
        <title>Draft genome sequence of the formaldehyde-resistant fungus Byssochlamys spectabilis No. 5 (anamorph Paecilomyces variotii No. 5) (NBRC109023).</title>
        <authorList>
            <person name="Oka T."/>
            <person name="Ekino K."/>
            <person name="Fukuda K."/>
            <person name="Nomura Y."/>
        </authorList>
    </citation>
    <scope>NUCLEOTIDE SEQUENCE [LARGE SCALE GENOMIC DNA]</scope>
    <source>
        <strain evidence="8">No. 5 / NBRC 109023</strain>
    </source>
</reference>
<dbReference type="Pfam" id="PF01494">
    <property type="entry name" value="FAD_binding_3"/>
    <property type="match status" value="1"/>
</dbReference>
<dbReference type="PANTHER" id="PTHR43004">
    <property type="entry name" value="TRK SYSTEM POTASSIUM UPTAKE PROTEIN"/>
    <property type="match status" value="1"/>
</dbReference>
<proteinExistence type="inferred from homology"/>
<evidence type="ECO:0000313" key="8">
    <source>
        <dbReference type="Proteomes" id="UP000018001"/>
    </source>
</evidence>
<dbReference type="InterPro" id="IPR038220">
    <property type="entry name" value="PHOX_C_sf"/>
</dbReference>
<dbReference type="Gene3D" id="3.40.30.20">
    <property type="match status" value="1"/>
</dbReference>
<organism evidence="7 8">
    <name type="scientific">Byssochlamys spectabilis (strain No. 5 / NBRC 109023)</name>
    <name type="common">Paecilomyces variotii</name>
    <dbReference type="NCBI Taxonomy" id="1356009"/>
    <lineage>
        <taxon>Eukaryota</taxon>
        <taxon>Fungi</taxon>
        <taxon>Dikarya</taxon>
        <taxon>Ascomycota</taxon>
        <taxon>Pezizomycotina</taxon>
        <taxon>Eurotiomycetes</taxon>
        <taxon>Eurotiomycetidae</taxon>
        <taxon>Eurotiales</taxon>
        <taxon>Thermoascaceae</taxon>
        <taxon>Paecilomyces</taxon>
    </lineage>
</organism>
<keyword evidence="4" id="KW-0560">Oxidoreductase</keyword>
<dbReference type="Gene3D" id="3.50.50.60">
    <property type="entry name" value="FAD/NAD(P)-binding domain"/>
    <property type="match status" value="1"/>
</dbReference>
<dbReference type="InterPro" id="IPR036188">
    <property type="entry name" value="FAD/NAD-bd_sf"/>
</dbReference>
<dbReference type="Proteomes" id="UP000018001">
    <property type="component" value="Unassembled WGS sequence"/>
</dbReference>
<dbReference type="SUPFAM" id="SSF52833">
    <property type="entry name" value="Thioredoxin-like"/>
    <property type="match status" value="1"/>
</dbReference>
<dbReference type="Gene3D" id="3.30.9.10">
    <property type="entry name" value="D-Amino Acid Oxidase, subunit A, domain 2"/>
    <property type="match status" value="1"/>
</dbReference>
<dbReference type="SUPFAM" id="SSF54373">
    <property type="entry name" value="FAD-linked reductases, C-terminal domain"/>
    <property type="match status" value="1"/>
</dbReference>
<dbReference type="InterPro" id="IPR002938">
    <property type="entry name" value="FAD-bd"/>
</dbReference>
<evidence type="ECO:0000256" key="4">
    <source>
        <dbReference type="ARBA" id="ARBA00023002"/>
    </source>
</evidence>
<dbReference type="eggNOG" id="KOG3855">
    <property type="taxonomic scope" value="Eukaryota"/>
</dbReference>
<name>V5G711_BYSSN</name>
<keyword evidence="8" id="KW-1185">Reference proteome</keyword>
<dbReference type="PANTHER" id="PTHR43004:SF20">
    <property type="entry name" value="2-MONOOXYGENASE, PUTATIVE (AFU_ORTHOLOGUE AFUA_1G13660)-RELATED"/>
    <property type="match status" value="1"/>
</dbReference>
<dbReference type="GO" id="GO:0071949">
    <property type="term" value="F:FAD binding"/>
    <property type="evidence" value="ECO:0007669"/>
    <property type="project" value="InterPro"/>
</dbReference>
<dbReference type="AlphaFoldDB" id="V5G711"/>
<evidence type="ECO:0000313" key="7">
    <source>
        <dbReference type="EMBL" id="GAD97791.1"/>
    </source>
</evidence>
<keyword evidence="3" id="KW-0274">FAD</keyword>
<dbReference type="SUPFAM" id="SSF51905">
    <property type="entry name" value="FAD/NAD(P)-binding domain"/>
    <property type="match status" value="1"/>
</dbReference>
<dbReference type="CDD" id="cd02979">
    <property type="entry name" value="PHOX_C"/>
    <property type="match status" value="1"/>
</dbReference>
<keyword evidence="2" id="KW-0285">Flavoprotein</keyword>
<dbReference type="PRINTS" id="PR00420">
    <property type="entry name" value="RNGMNOXGNASE"/>
</dbReference>
<dbReference type="HOGENOM" id="CLU_009665_9_2_1"/>
<evidence type="ECO:0000259" key="6">
    <source>
        <dbReference type="Pfam" id="PF07976"/>
    </source>
</evidence>
<evidence type="ECO:0000256" key="1">
    <source>
        <dbReference type="ARBA" id="ARBA00007801"/>
    </source>
</evidence>
<gene>
    <name evidence="7" type="ORF">PVAR5_6473</name>
</gene>
<dbReference type="OrthoDB" id="1716816at2759"/>
<comment type="similarity">
    <text evidence="1">Belongs to the PheA/TfdB FAD monooxygenase family.</text>
</comment>
<comment type="caution">
    <text evidence="7">The sequence shown here is derived from an EMBL/GenBank/DDBJ whole genome shotgun (WGS) entry which is preliminary data.</text>
</comment>
<dbReference type="InterPro" id="IPR012941">
    <property type="entry name" value="Phe_hydrox_C_dim_dom"/>
</dbReference>
<evidence type="ECO:0000256" key="2">
    <source>
        <dbReference type="ARBA" id="ARBA00022630"/>
    </source>
</evidence>
<accession>V5G711</accession>
<sequence>MAPQPVDSLVDVLIVGAGPAGLMAATWMSRCGIKTRIVDKRSTKIFTGQADGLQCRTLEIFDSFGFADKVWRDSNHMLEICLWNPDENGKLRRSDRIPDTIPGISRFQQVVLHQGRIERFFLDSLKEHSDITVERGVLPETLEIEDVSPKDREAYPVKVTLRYLSEEEATPATAHSTTKNGTVQSGLFRSNLTADDTEELLKAAQTSPRSGSTEVVRAKYVIGCDGAHSWVRRQLGFAMEGEQTDYIWGVLDIIPITDFPDIRMRCAIHSESSGSVMVIPREDKLVRLYIQLTTTEKGSGQDRSKITPDMILKSAQKIMAPYKIDYEHCSWWTAYQIGQRVGSNFSKNERVFLAGDAVHTHSPKAGQGMNVSMQDTYNLGWKIANVVNGIADPAILKTYQSERRRIAQDLIAFDHRFSRLFSGRPAKDVMDEAGISMKEFKEAFEKGNRFASGTAVDYGSSVIVAKSGDAASQGDGTDVATTHDRVVGKQSLSSVIQLGMRMPSFKVLNQADARPWHFQELLKSDGRWRVVVFAGAVKQPEQAARIKVLGAALSDPKSFIHRFTPADAPIDSVIEVLTIHSSPRWDVELLEDFPDIFHPFKSDLGWDYWKVYADDNSYHEGHGQAYKNYDVDHARGCMVVLRPDQYVSWMGELEDVGDMDKFFSGFMQERH</sequence>
<dbReference type="EMBL" id="BAUL01000215">
    <property type="protein sequence ID" value="GAD97791.1"/>
    <property type="molecule type" value="Genomic_DNA"/>
</dbReference>
<keyword evidence="7" id="KW-0503">Monooxygenase</keyword>
<dbReference type="InterPro" id="IPR036249">
    <property type="entry name" value="Thioredoxin-like_sf"/>
</dbReference>
<protein>
    <submittedName>
        <fullName evidence="7">FAD monooxygenase</fullName>
    </submittedName>
</protein>
<feature type="domain" description="FAD-binding" evidence="5">
    <location>
        <begin position="10"/>
        <end position="413"/>
    </location>
</feature>
<dbReference type="Pfam" id="PF07976">
    <property type="entry name" value="Phe_hydrox_dim"/>
    <property type="match status" value="1"/>
</dbReference>
<dbReference type="InterPro" id="IPR050641">
    <property type="entry name" value="RIFMO-like"/>
</dbReference>
<evidence type="ECO:0000256" key="3">
    <source>
        <dbReference type="ARBA" id="ARBA00022827"/>
    </source>
</evidence>
<dbReference type="InParanoid" id="V5G711"/>
<feature type="domain" description="Phenol hydroxylase-like C-terminal dimerisation" evidence="6">
    <location>
        <begin position="456"/>
        <end position="670"/>
    </location>
</feature>